<feature type="transmembrane region" description="Helical" evidence="1">
    <location>
        <begin position="38"/>
        <end position="58"/>
    </location>
</feature>
<feature type="transmembrane region" description="Helical" evidence="1">
    <location>
        <begin position="70"/>
        <end position="91"/>
    </location>
</feature>
<keyword evidence="1" id="KW-0472">Membrane</keyword>
<accession>A0A087GBK7</accession>
<proteinExistence type="predicted"/>
<dbReference type="Proteomes" id="UP000029120">
    <property type="component" value="Chromosome 8"/>
</dbReference>
<name>A0A087GBK7_ARAAL</name>
<sequence>MTEFASSGSGAASASYGESPRLLVSPLSCFVWKLRRSIVFFYGGFRLLFLMSLLLEALVESEVCSLCRHWKTFVFTLVCSLGISSCLGFGIP</sequence>
<evidence type="ECO:0000313" key="2">
    <source>
        <dbReference type="EMBL" id="KFK27259.1"/>
    </source>
</evidence>
<keyword evidence="3" id="KW-1185">Reference proteome</keyword>
<gene>
    <name evidence="2" type="ordered locus">AALP_Aa8g358600</name>
</gene>
<keyword evidence="1" id="KW-1133">Transmembrane helix</keyword>
<keyword evidence="1" id="KW-0812">Transmembrane</keyword>
<dbReference type="AlphaFoldDB" id="A0A087GBK7"/>
<dbReference type="EMBL" id="CM002876">
    <property type="protein sequence ID" value="KFK27259.1"/>
    <property type="molecule type" value="Genomic_DNA"/>
</dbReference>
<evidence type="ECO:0000256" key="1">
    <source>
        <dbReference type="SAM" id="Phobius"/>
    </source>
</evidence>
<dbReference type="Gramene" id="KFK27259">
    <property type="protein sequence ID" value="KFK27259"/>
    <property type="gene ID" value="AALP_AA8G358600"/>
</dbReference>
<evidence type="ECO:0000313" key="3">
    <source>
        <dbReference type="Proteomes" id="UP000029120"/>
    </source>
</evidence>
<protein>
    <submittedName>
        <fullName evidence="2">Uncharacterized protein</fullName>
    </submittedName>
</protein>
<reference evidence="3" key="1">
    <citation type="journal article" date="2015" name="Nat. Plants">
        <title>Genome expansion of Arabis alpina linked with retrotransposition and reduced symmetric DNA methylation.</title>
        <authorList>
            <person name="Willing E.M."/>
            <person name="Rawat V."/>
            <person name="Mandakova T."/>
            <person name="Maumus F."/>
            <person name="James G.V."/>
            <person name="Nordstroem K.J."/>
            <person name="Becker C."/>
            <person name="Warthmann N."/>
            <person name="Chica C."/>
            <person name="Szarzynska B."/>
            <person name="Zytnicki M."/>
            <person name="Albani M.C."/>
            <person name="Kiefer C."/>
            <person name="Bergonzi S."/>
            <person name="Castaings L."/>
            <person name="Mateos J.L."/>
            <person name="Berns M.C."/>
            <person name="Bujdoso N."/>
            <person name="Piofczyk T."/>
            <person name="de Lorenzo L."/>
            <person name="Barrero-Sicilia C."/>
            <person name="Mateos I."/>
            <person name="Piednoel M."/>
            <person name="Hagmann J."/>
            <person name="Chen-Min-Tao R."/>
            <person name="Iglesias-Fernandez R."/>
            <person name="Schuster S.C."/>
            <person name="Alonso-Blanco C."/>
            <person name="Roudier F."/>
            <person name="Carbonero P."/>
            <person name="Paz-Ares J."/>
            <person name="Davis S.J."/>
            <person name="Pecinka A."/>
            <person name="Quesneville H."/>
            <person name="Colot V."/>
            <person name="Lysak M.A."/>
            <person name="Weigel D."/>
            <person name="Coupland G."/>
            <person name="Schneeberger K."/>
        </authorList>
    </citation>
    <scope>NUCLEOTIDE SEQUENCE [LARGE SCALE GENOMIC DNA]</scope>
    <source>
        <strain evidence="3">cv. Pajares</strain>
    </source>
</reference>
<organism evidence="2 3">
    <name type="scientific">Arabis alpina</name>
    <name type="common">Alpine rock-cress</name>
    <dbReference type="NCBI Taxonomy" id="50452"/>
    <lineage>
        <taxon>Eukaryota</taxon>
        <taxon>Viridiplantae</taxon>
        <taxon>Streptophyta</taxon>
        <taxon>Embryophyta</taxon>
        <taxon>Tracheophyta</taxon>
        <taxon>Spermatophyta</taxon>
        <taxon>Magnoliopsida</taxon>
        <taxon>eudicotyledons</taxon>
        <taxon>Gunneridae</taxon>
        <taxon>Pentapetalae</taxon>
        <taxon>rosids</taxon>
        <taxon>malvids</taxon>
        <taxon>Brassicales</taxon>
        <taxon>Brassicaceae</taxon>
        <taxon>Arabideae</taxon>
        <taxon>Arabis</taxon>
    </lineage>
</organism>